<dbReference type="Pfam" id="PF25023">
    <property type="entry name" value="TEN_YD-shell"/>
    <property type="match status" value="1"/>
</dbReference>
<dbReference type="GO" id="GO:0005576">
    <property type="term" value="C:extracellular region"/>
    <property type="evidence" value="ECO:0007669"/>
    <property type="project" value="UniProtKB-SubCell"/>
</dbReference>
<dbReference type="GO" id="GO:0005737">
    <property type="term" value="C:cytoplasm"/>
    <property type="evidence" value="ECO:0007669"/>
    <property type="project" value="InterPro"/>
</dbReference>
<dbReference type="CDD" id="cd12871">
    <property type="entry name" value="Bacuni_01323_like"/>
    <property type="match status" value="1"/>
</dbReference>
<evidence type="ECO:0000256" key="1">
    <source>
        <dbReference type="ARBA" id="ARBA00004613"/>
    </source>
</evidence>
<evidence type="ECO:0000256" key="2">
    <source>
        <dbReference type="ARBA" id="ARBA00022525"/>
    </source>
</evidence>
<dbReference type="PANTHER" id="PTHR32305:SF15">
    <property type="entry name" value="PROTEIN RHSA-RELATED"/>
    <property type="match status" value="1"/>
</dbReference>
<sequence>MKRLIIYIVGLIVAISSQAQISLKDLVNIPIDTIGPKGLVIDSAAITRSTIPEIRSTHSFDGELHPHIPNSYAIDRTKDVGEIKCNTAVGPSGAMTMSIPLEVYPDPRGFTPQIALNYNSLGGNGPLGNGWNLSGASVIAVINKSIYYDGQTSGITTASPTCSFSLDGQRLLQVGISSTFLTYQTEQGNIKVKGYYGSDSVMTSFEAYFPDGRCAWYETNNGVTFYVTRMKDRADNEIYYSYTSLQNHYRLSRVTYGSAKQAWVDFHYATSRPDIQVVYSAGRGFRYDYLLSSVSTNLLGSVQRVYSLTYATQGGVSVISKVDCTASGHSLNPLILYYGDNQQIPTYQKEDTQLVHWYNFDEAWQVRTVKGKFDYGTDNDGIIMLPNKVHYVEYWRKPGTFRHSRSHFENQYTGDETIVVATGLSGKMSEFNPELKTEYGFIDIFCMDVDEVEGEEIVKINNYVAGDLDKVDFHVYTSDLFAGIAKKYTRSFSFNTLLTHRDTKSINPKFYYTGDFNGDGKMEILVVSASNALGKGAPSMCYLIDLEGNKILYEGSPFSFWQQFPKYGDDTISADEAANGSHKIYAIDYDGDGKTELCWINDSETQIYSFSKVGERMVCNKVASDIQLRNGMLRDRDLLLGEFNGDNKTDFLLSPPKGGSASWNIFTSEGDGTFNVGSITMTIKTTSNRFILQDMNADGQTDLVEIYSAGPDARLQTYFIADCTNKGTKIITVPNETILIPTNIQSRNFYSKLIGLQTGGIASRITYQNDDSKNRLLTGIVNSYGIVTKVGYQRLNDESSRFYSPGSGAQFPYQNYKGGLTVANSVTTYCDSVMLSNASYEYSNAIIHKQGLGFRGFGEVKVYDYVTDKYTSQTFDPQRFSVPIKDESYEHSNVYTYNIAITANKIAQIRLTNKVSTDKLKNVSLTGSYIYDTYGNVLKEIINYGNGLETVQSNTFQNINENSIYILGLPLTQEVTKKRNGEAAIVGLTKCVYNTNYLPIKKEQYITSSDKVKEEVFEYDDKFNLICTKTKDYSSTHWLEVRYTYNSNGQLTRKTDPLGLYEDYSYDSNGFRYSVKNHKNHITTYTYDAWGRKIQTAFPDGTTENSTAKWITSPTGALILMTTTATGQPDQEVYTDALGREVRIGEKRFNGKYLYTDKVYDNKGRLQQSSLPFKGKASLWNRYTYDQYDRLTGVDYASGKTDSYSYNGLSETSVINGLPSKKTYNAAGELVTVEDGGGTITYNYRVDGQLSSIEAPGGVTTLFGYDRYLRQTKLVDPSAGIKTFEYDAAGNISRETDANGKVTQTIYDAYNRITRKEQIGEFITNYIYNSDGLLASESGTNGSGKTYIYDDLMRLSTEREEAVDDKWLQKTYTYTDGNISSIAYASQTGDIATENYTYANGTLSGIRLNNWISIWQLQSEDDLGLLTNETTGPLNHVYSYDRYGHPTQRIVATQFGIVHFSTYNFSSQTGNLNWRKDDMRQLQENFGYDALNRLTSFGGKTMTYDEKGNITDYTTVGKFDYSTTKPYAIELVTPYGDAISLRNQAVTYNAMMRPVFIFEDDYTAILEYNGNADRIKMELEENDTNILTRYYIGNQYELDLTNDSIQEKLYLGGDAYSAPAVYVKKDDGNWDIYYICRDYLGSITHVIDPMGSLVQELSYDAWGRLRDPENHELYAPGDEPALFLGRGYTGHEHLAVFGLINMNARLYDPALGRFLSPDPYVQAPDFSQNFNRYSYCLNNPLLYTDPTGEYFLIDDLISAIIGGVVNVVINVVQGNVHSFGQGAAFFGAGALSGVITIYVGPIAGAAVLGASNNILSQGFNNGWGNISWDQVGSSAVMGAATSYLGASLGNALSGPIQNLTSGIASPVLREALTQGALNATTGFALSTGMALGTGSSLGDALKQGGQGAAFGVASGVISGAVKGVGEVAQAKKAAQGGTNSVYQGTDAEGKVRYVGITERDPNVRFNEHLNSGTNRAGLKYTPVPGTGNLPRMPARIMEQNLINKYGMQKNGGQLYNQRNSISPKFWNGLGIKK</sequence>
<keyword evidence="6" id="KW-0540">Nuclease</keyword>
<dbReference type="Pfam" id="PF05593">
    <property type="entry name" value="RHS_repeat"/>
    <property type="match status" value="2"/>
</dbReference>
<dbReference type="SUPFAM" id="SSF69318">
    <property type="entry name" value="Integrin alpha N-terminal domain"/>
    <property type="match status" value="1"/>
</dbReference>
<dbReference type="InterPro" id="IPR028994">
    <property type="entry name" value="Integrin_alpha_N"/>
</dbReference>
<dbReference type="InterPro" id="IPR050708">
    <property type="entry name" value="T6SS_VgrG/RHS"/>
</dbReference>
<evidence type="ECO:0000256" key="3">
    <source>
        <dbReference type="ARBA" id="ARBA00022737"/>
    </source>
</evidence>
<dbReference type="InterPro" id="IPR056823">
    <property type="entry name" value="TEN-like_YD-shell"/>
</dbReference>
<keyword evidence="2" id="KW-0964">Secreted</keyword>
<keyword evidence="3" id="KW-0677">Repeat</keyword>
<gene>
    <name evidence="6" type="ORF">DW888_07190</name>
</gene>
<comment type="subcellular location">
    <subcellularLocation>
        <location evidence="1">Secreted</location>
    </subcellularLocation>
</comment>
<feature type="domain" description="GIY-YIG" evidence="5">
    <location>
        <begin position="1937"/>
        <end position="2011"/>
    </location>
</feature>
<evidence type="ECO:0000256" key="4">
    <source>
        <dbReference type="ARBA" id="ARBA00023026"/>
    </source>
</evidence>
<comment type="caution">
    <text evidence="6">The sequence shown here is derived from an EMBL/GenBank/DDBJ whole genome shotgun (WGS) entry which is preliminary data.</text>
</comment>
<dbReference type="Gene3D" id="2.40.128.340">
    <property type="match status" value="1"/>
</dbReference>
<dbReference type="RefSeq" id="WP_002558599.1">
    <property type="nucleotide sequence ID" value="NZ_CABJFV010000004.1"/>
</dbReference>
<dbReference type="InterPro" id="IPR003284">
    <property type="entry name" value="Sal_SpvB"/>
</dbReference>
<dbReference type="InterPro" id="IPR000305">
    <property type="entry name" value="GIY-YIG_endonuc"/>
</dbReference>
<dbReference type="InterPro" id="IPR006530">
    <property type="entry name" value="YD"/>
</dbReference>
<dbReference type="InterPro" id="IPR031325">
    <property type="entry name" value="RHS_repeat"/>
</dbReference>
<dbReference type="GO" id="GO:0004519">
    <property type="term" value="F:endonuclease activity"/>
    <property type="evidence" value="ECO:0007669"/>
    <property type="project" value="UniProtKB-KW"/>
</dbReference>
<evidence type="ECO:0000313" key="7">
    <source>
        <dbReference type="Proteomes" id="UP000284379"/>
    </source>
</evidence>
<dbReference type="NCBIfam" id="TIGR01643">
    <property type="entry name" value="YD_repeat_2x"/>
    <property type="match status" value="2"/>
</dbReference>
<proteinExistence type="predicted"/>
<evidence type="ECO:0000313" key="6">
    <source>
        <dbReference type="EMBL" id="RHB36411.1"/>
    </source>
</evidence>
<evidence type="ECO:0000259" key="5">
    <source>
        <dbReference type="PROSITE" id="PS50164"/>
    </source>
</evidence>
<keyword evidence="4" id="KW-0843">Virulence</keyword>
<accession>A0A413VS81</accession>
<keyword evidence="6" id="KW-0255">Endonuclease</keyword>
<protein>
    <submittedName>
        <fullName evidence="6">Endonuclease</fullName>
    </submittedName>
</protein>
<dbReference type="PANTHER" id="PTHR32305">
    <property type="match status" value="1"/>
</dbReference>
<dbReference type="Gene3D" id="2.180.10.10">
    <property type="entry name" value="RHS repeat-associated core"/>
    <property type="match status" value="2"/>
</dbReference>
<organism evidence="6 7">
    <name type="scientific">Bacteroides nordii</name>
    <dbReference type="NCBI Taxonomy" id="291645"/>
    <lineage>
        <taxon>Bacteria</taxon>
        <taxon>Pseudomonadati</taxon>
        <taxon>Bacteroidota</taxon>
        <taxon>Bacteroidia</taxon>
        <taxon>Bacteroidales</taxon>
        <taxon>Bacteroidaceae</taxon>
        <taxon>Bacteroides</taxon>
    </lineage>
</organism>
<dbReference type="NCBIfam" id="TIGR03696">
    <property type="entry name" value="Rhs_assc_core"/>
    <property type="match status" value="1"/>
</dbReference>
<name>A0A413VS81_9BACE</name>
<keyword evidence="6" id="KW-0378">Hydrolase</keyword>
<dbReference type="Proteomes" id="UP000284379">
    <property type="component" value="Unassembled WGS sequence"/>
</dbReference>
<reference evidence="6 7" key="1">
    <citation type="submission" date="2018-08" db="EMBL/GenBank/DDBJ databases">
        <title>A genome reference for cultivated species of the human gut microbiota.</title>
        <authorList>
            <person name="Zou Y."/>
            <person name="Xue W."/>
            <person name="Luo G."/>
        </authorList>
    </citation>
    <scope>NUCLEOTIDE SEQUENCE [LARGE SCALE GENOMIC DNA]</scope>
    <source>
        <strain evidence="6 7">AM40-30BH</strain>
    </source>
</reference>
<dbReference type="EMBL" id="QSGO01000004">
    <property type="protein sequence ID" value="RHB36411.1"/>
    <property type="molecule type" value="Genomic_DNA"/>
</dbReference>
<dbReference type="PROSITE" id="PS50164">
    <property type="entry name" value="GIY_YIG"/>
    <property type="match status" value="1"/>
</dbReference>
<dbReference type="InterPro" id="IPR022385">
    <property type="entry name" value="Rhs_assc_core"/>
</dbReference>
<dbReference type="Pfam" id="PF03534">
    <property type="entry name" value="SpvB"/>
    <property type="match status" value="1"/>
</dbReference>